<dbReference type="CDD" id="cd07987">
    <property type="entry name" value="LPLAT_MGAT-like"/>
    <property type="match status" value="1"/>
</dbReference>
<dbReference type="Pfam" id="PF03982">
    <property type="entry name" value="DAGAT"/>
    <property type="match status" value="1"/>
</dbReference>
<comment type="similarity">
    <text evidence="4 14">Belongs to the diacylglycerol acyltransferase family.</text>
</comment>
<dbReference type="EMBL" id="BRYA01000549">
    <property type="protein sequence ID" value="GMI22485.1"/>
    <property type="molecule type" value="Genomic_DNA"/>
</dbReference>
<keyword evidence="5" id="KW-0444">Lipid biosynthesis</keyword>
<evidence type="ECO:0000313" key="15">
    <source>
        <dbReference type="EMBL" id="GMI22485.1"/>
    </source>
</evidence>
<comment type="caution">
    <text evidence="15">The sequence shown here is derived from an EMBL/GenBank/DDBJ whole genome shotgun (WGS) entry which is preliminary data.</text>
</comment>
<evidence type="ECO:0000256" key="6">
    <source>
        <dbReference type="ARBA" id="ARBA00022679"/>
    </source>
</evidence>
<comment type="pathway">
    <text evidence="3">Lipid metabolism.</text>
</comment>
<dbReference type="GO" id="GO:0004144">
    <property type="term" value="F:diacylglycerol O-acyltransferase activity"/>
    <property type="evidence" value="ECO:0007669"/>
    <property type="project" value="TreeGrafter"/>
</dbReference>
<evidence type="ECO:0000256" key="3">
    <source>
        <dbReference type="ARBA" id="ARBA00005189"/>
    </source>
</evidence>
<evidence type="ECO:0000256" key="13">
    <source>
        <dbReference type="ARBA" id="ARBA00023315"/>
    </source>
</evidence>
<evidence type="ECO:0000256" key="14">
    <source>
        <dbReference type="RuleBase" id="RU367023"/>
    </source>
</evidence>
<reference evidence="16" key="1">
    <citation type="journal article" date="2023" name="Commun. Biol.">
        <title>Genome analysis of Parmales, the sister group of diatoms, reveals the evolutionary specialization of diatoms from phago-mixotrophs to photoautotrophs.</title>
        <authorList>
            <person name="Ban H."/>
            <person name="Sato S."/>
            <person name="Yoshikawa S."/>
            <person name="Yamada K."/>
            <person name="Nakamura Y."/>
            <person name="Ichinomiya M."/>
            <person name="Sato N."/>
            <person name="Blanc-Mathieu R."/>
            <person name="Endo H."/>
            <person name="Kuwata A."/>
            <person name="Ogata H."/>
        </authorList>
    </citation>
    <scope>NUCLEOTIDE SEQUENCE [LARGE SCALE GENOMIC DNA]</scope>
</reference>
<keyword evidence="10" id="KW-1133">Transmembrane helix</keyword>
<evidence type="ECO:0000256" key="8">
    <source>
        <dbReference type="ARBA" id="ARBA00022798"/>
    </source>
</evidence>
<keyword evidence="11" id="KW-0443">Lipid metabolism</keyword>
<keyword evidence="8" id="KW-0319">Glycerol metabolism</keyword>
<evidence type="ECO:0000256" key="4">
    <source>
        <dbReference type="ARBA" id="ARBA00005420"/>
    </source>
</evidence>
<comment type="pathway">
    <text evidence="2">Glycerolipid metabolism; triacylglycerol biosynthesis.</text>
</comment>
<dbReference type="GO" id="GO:0005789">
    <property type="term" value="C:endoplasmic reticulum membrane"/>
    <property type="evidence" value="ECO:0007669"/>
    <property type="project" value="UniProtKB-SubCell"/>
</dbReference>
<gene>
    <name evidence="15" type="ORF">TrCOL_g13482</name>
</gene>
<proteinExistence type="inferred from homology"/>
<evidence type="ECO:0000256" key="9">
    <source>
        <dbReference type="ARBA" id="ARBA00022824"/>
    </source>
</evidence>
<keyword evidence="13" id="KW-0012">Acyltransferase</keyword>
<keyword evidence="6 14" id="KW-0808">Transferase</keyword>
<dbReference type="OrthoDB" id="264532at2759"/>
<dbReference type="AlphaFoldDB" id="A0A9W7FVL6"/>
<keyword evidence="7" id="KW-0812">Transmembrane</keyword>
<keyword evidence="16" id="KW-1185">Reference proteome</keyword>
<keyword evidence="12" id="KW-0472">Membrane</keyword>
<dbReference type="PANTHER" id="PTHR12317">
    <property type="entry name" value="DIACYLGLYCEROL O-ACYLTRANSFERASE"/>
    <property type="match status" value="1"/>
</dbReference>
<keyword evidence="9 14" id="KW-0256">Endoplasmic reticulum</keyword>
<evidence type="ECO:0000256" key="1">
    <source>
        <dbReference type="ARBA" id="ARBA00004477"/>
    </source>
</evidence>
<evidence type="ECO:0000313" key="16">
    <source>
        <dbReference type="Proteomes" id="UP001165065"/>
    </source>
</evidence>
<organism evidence="15 16">
    <name type="scientific">Triparma columacea</name>
    <dbReference type="NCBI Taxonomy" id="722753"/>
    <lineage>
        <taxon>Eukaryota</taxon>
        <taxon>Sar</taxon>
        <taxon>Stramenopiles</taxon>
        <taxon>Ochrophyta</taxon>
        <taxon>Bolidophyceae</taxon>
        <taxon>Parmales</taxon>
        <taxon>Triparmaceae</taxon>
        <taxon>Triparma</taxon>
    </lineage>
</organism>
<evidence type="ECO:0000256" key="7">
    <source>
        <dbReference type="ARBA" id="ARBA00022692"/>
    </source>
</evidence>
<dbReference type="InterPro" id="IPR007130">
    <property type="entry name" value="DAGAT"/>
</dbReference>
<protein>
    <recommendedName>
        <fullName evidence="14">Acyltransferase</fullName>
        <ecNumber evidence="14">2.3.1.-</ecNumber>
    </recommendedName>
</protein>
<dbReference type="EC" id="2.3.1.-" evidence="14"/>
<evidence type="ECO:0000256" key="2">
    <source>
        <dbReference type="ARBA" id="ARBA00004771"/>
    </source>
</evidence>
<evidence type="ECO:0000256" key="10">
    <source>
        <dbReference type="ARBA" id="ARBA00022989"/>
    </source>
</evidence>
<comment type="subcellular location">
    <subcellularLocation>
        <location evidence="1 14">Endoplasmic reticulum membrane</location>
        <topology evidence="1 14">Multi-pass membrane protein</topology>
    </subcellularLocation>
</comment>
<dbReference type="GO" id="GO:0019432">
    <property type="term" value="P:triglyceride biosynthetic process"/>
    <property type="evidence" value="ECO:0007669"/>
    <property type="project" value="TreeGrafter"/>
</dbReference>
<evidence type="ECO:0000256" key="12">
    <source>
        <dbReference type="ARBA" id="ARBA00023136"/>
    </source>
</evidence>
<name>A0A9W7FVL6_9STRA</name>
<sequence>MAPIPYTVHTTPPPSTLSYLIGCVQSTAFASTYLFTLPYSIYSIYSLYNKAPLPALPFMLSCVFPAIHSPWFTKTFLGPMCGYFNYSEVRETSDEELSAHFKTGKSYILAAQPHGVISFCGMCSANYCIDEFRQIKTAAASVVTKVPILKHVMGVFGLIDASSKSLKRHLKKKGASGSVVIYIGGIAELFKSSRKEERLYLSKRKGFIKLALTSGTDILPLYLLGNTSTLTVVKAGPLATLSRKMGVSITYFWGLWNTPIPRPDQMVYVRGRPLGMPQIDEPTQEDIDKWHKKYCEEVERLFETYKGSCTGYKNKRFYID</sequence>
<evidence type="ECO:0000256" key="11">
    <source>
        <dbReference type="ARBA" id="ARBA00023098"/>
    </source>
</evidence>
<dbReference type="Proteomes" id="UP001165065">
    <property type="component" value="Unassembled WGS sequence"/>
</dbReference>
<dbReference type="GO" id="GO:0006071">
    <property type="term" value="P:glycerol metabolic process"/>
    <property type="evidence" value="ECO:0007669"/>
    <property type="project" value="UniProtKB-KW"/>
</dbReference>
<evidence type="ECO:0000256" key="5">
    <source>
        <dbReference type="ARBA" id="ARBA00022516"/>
    </source>
</evidence>
<dbReference type="PANTHER" id="PTHR12317:SF0">
    <property type="entry name" value="ACYLTRANSFERASE"/>
    <property type="match status" value="1"/>
</dbReference>
<accession>A0A9W7FVL6</accession>